<dbReference type="PIRSF" id="PIRSF001480">
    <property type="entry name" value="Mannose-6-phosphate_isomerase"/>
    <property type="match status" value="1"/>
</dbReference>
<dbReference type="PANTHER" id="PTHR10309">
    <property type="entry name" value="MANNOSE-6-PHOSPHATE ISOMERASE"/>
    <property type="match status" value="1"/>
</dbReference>
<accession>A0A6J6IIK4</accession>
<keyword evidence="5" id="KW-0479">Metal-binding</keyword>
<dbReference type="GO" id="GO:0004476">
    <property type="term" value="F:mannose-6-phosphate isomerase activity"/>
    <property type="evidence" value="ECO:0007669"/>
    <property type="project" value="UniProtKB-EC"/>
</dbReference>
<proteinExistence type="inferred from homology"/>
<reference evidence="9" key="1">
    <citation type="submission" date="2020-05" db="EMBL/GenBank/DDBJ databases">
        <authorList>
            <person name="Chiriac C."/>
            <person name="Salcher M."/>
            <person name="Ghai R."/>
            <person name="Kavagutti S V."/>
        </authorList>
    </citation>
    <scope>NUCLEOTIDE SEQUENCE</scope>
</reference>
<comment type="cofactor">
    <cofactor evidence="2">
        <name>Zn(2+)</name>
        <dbReference type="ChEBI" id="CHEBI:29105"/>
    </cofactor>
</comment>
<comment type="catalytic activity">
    <reaction evidence="1">
        <text>D-mannose 6-phosphate = D-fructose 6-phosphate</text>
        <dbReference type="Rhea" id="RHEA:12356"/>
        <dbReference type="ChEBI" id="CHEBI:58735"/>
        <dbReference type="ChEBI" id="CHEBI:61527"/>
        <dbReference type="EC" id="5.3.1.8"/>
    </reaction>
</comment>
<evidence type="ECO:0000256" key="4">
    <source>
        <dbReference type="ARBA" id="ARBA00011956"/>
    </source>
</evidence>
<name>A0A6J6IIK4_9ZZZZ</name>
<dbReference type="CDD" id="cd07011">
    <property type="entry name" value="cupin_PMI_type_I_N"/>
    <property type="match status" value="1"/>
</dbReference>
<dbReference type="Gene3D" id="1.10.441.10">
    <property type="entry name" value="Phosphomannose Isomerase, domain 2"/>
    <property type="match status" value="1"/>
</dbReference>
<evidence type="ECO:0000256" key="2">
    <source>
        <dbReference type="ARBA" id="ARBA00001947"/>
    </source>
</evidence>
<dbReference type="NCBIfam" id="TIGR00218">
    <property type="entry name" value="manA"/>
    <property type="match status" value="1"/>
</dbReference>
<dbReference type="GO" id="GO:0009298">
    <property type="term" value="P:GDP-mannose biosynthetic process"/>
    <property type="evidence" value="ECO:0007669"/>
    <property type="project" value="InterPro"/>
</dbReference>
<dbReference type="EMBL" id="CAEZVM010000002">
    <property type="protein sequence ID" value="CAB4624307.1"/>
    <property type="molecule type" value="Genomic_DNA"/>
</dbReference>
<feature type="domain" description="Phosphomannose isomerase type I catalytic" evidence="8">
    <location>
        <begin position="2"/>
        <end position="132"/>
    </location>
</feature>
<evidence type="ECO:0000256" key="6">
    <source>
        <dbReference type="ARBA" id="ARBA00022833"/>
    </source>
</evidence>
<organism evidence="9">
    <name type="scientific">freshwater metagenome</name>
    <dbReference type="NCBI Taxonomy" id="449393"/>
    <lineage>
        <taxon>unclassified sequences</taxon>
        <taxon>metagenomes</taxon>
        <taxon>ecological metagenomes</taxon>
    </lineage>
</organism>
<dbReference type="InterPro" id="IPR046457">
    <property type="entry name" value="PMI_typeI_cat"/>
</dbReference>
<dbReference type="GO" id="GO:0005829">
    <property type="term" value="C:cytosol"/>
    <property type="evidence" value="ECO:0007669"/>
    <property type="project" value="TreeGrafter"/>
</dbReference>
<dbReference type="Pfam" id="PF20511">
    <property type="entry name" value="PMI_typeI_cat"/>
    <property type="match status" value="1"/>
</dbReference>
<dbReference type="GO" id="GO:0008270">
    <property type="term" value="F:zinc ion binding"/>
    <property type="evidence" value="ECO:0007669"/>
    <property type="project" value="InterPro"/>
</dbReference>
<dbReference type="PRINTS" id="PR00714">
    <property type="entry name" value="MAN6PISMRASE"/>
</dbReference>
<evidence type="ECO:0000313" key="9">
    <source>
        <dbReference type="EMBL" id="CAB4624307.1"/>
    </source>
</evidence>
<gene>
    <name evidence="9" type="ORF">UFOPK2032_00106</name>
</gene>
<comment type="similarity">
    <text evidence="3">Belongs to the mannose-6-phosphate isomerase type 1 family.</text>
</comment>
<evidence type="ECO:0000256" key="7">
    <source>
        <dbReference type="ARBA" id="ARBA00023235"/>
    </source>
</evidence>
<dbReference type="GO" id="GO:0005975">
    <property type="term" value="P:carbohydrate metabolic process"/>
    <property type="evidence" value="ECO:0007669"/>
    <property type="project" value="InterPro"/>
</dbReference>
<keyword evidence="7" id="KW-0413">Isomerase</keyword>
<dbReference type="EC" id="5.3.1.8" evidence="4"/>
<evidence type="ECO:0000256" key="5">
    <source>
        <dbReference type="ARBA" id="ARBA00022723"/>
    </source>
</evidence>
<dbReference type="InterPro" id="IPR011051">
    <property type="entry name" value="RmlC_Cupin_sf"/>
</dbReference>
<dbReference type="PANTHER" id="PTHR10309:SF0">
    <property type="entry name" value="MANNOSE-6-PHOSPHATE ISOMERASE"/>
    <property type="match status" value="1"/>
</dbReference>
<evidence type="ECO:0000256" key="1">
    <source>
        <dbReference type="ARBA" id="ARBA00000757"/>
    </source>
</evidence>
<dbReference type="InterPro" id="IPR001250">
    <property type="entry name" value="Man6P_Isoase-1"/>
</dbReference>
<dbReference type="SUPFAM" id="SSF51182">
    <property type="entry name" value="RmlC-like cupins"/>
    <property type="match status" value="1"/>
</dbReference>
<sequence length="378" mass="40279">MLVRVSGEVKNHAWGSKTLMQDHFGIGDGTEPVAEVWFGTHPGGESTAIASGKNLSELVGSQLSFLAKFLAAASPLSIQVHPNSEHARAGYEKEQALGLSLDDASRNYRDAFHKPEILIALSKFRALCGFRPRTEILEIFLAFSESQPRFGELAAMVATEVPLKEIVGCLLEDKGLAAGFAETFGGEGVLTPEQVFPIQARDLALELLENYPGDTGALVALVMNYVELDPGQAIFLPAGNLHAYLSGLGVEVMASSDNVIRGGLTQKHIDRAELMKITDFAVLANPLVVPKKLAEGLVEYSVGAQEFRVYKADITGSNLLADLELPAAAMVLCVSGEVAVSTSLEEREVLKKADVVYMSGAKKFSLSGSGTAFVVLGA</sequence>
<keyword evidence="6" id="KW-0862">Zinc</keyword>
<dbReference type="Gene3D" id="2.60.120.10">
    <property type="entry name" value="Jelly Rolls"/>
    <property type="match status" value="2"/>
</dbReference>
<protein>
    <recommendedName>
        <fullName evidence="4">mannose-6-phosphate isomerase</fullName>
        <ecNumber evidence="4">5.3.1.8</ecNumber>
    </recommendedName>
</protein>
<evidence type="ECO:0000256" key="3">
    <source>
        <dbReference type="ARBA" id="ARBA00010772"/>
    </source>
</evidence>
<dbReference type="InterPro" id="IPR016305">
    <property type="entry name" value="Mannose-6-P_Isomerase"/>
</dbReference>
<evidence type="ECO:0000259" key="8">
    <source>
        <dbReference type="Pfam" id="PF20511"/>
    </source>
</evidence>
<dbReference type="InterPro" id="IPR014710">
    <property type="entry name" value="RmlC-like_jellyroll"/>
</dbReference>
<dbReference type="AlphaFoldDB" id="A0A6J6IIK4"/>